<feature type="transmembrane region" description="Helical" evidence="7">
    <location>
        <begin position="173"/>
        <end position="191"/>
    </location>
</feature>
<dbReference type="RefSeq" id="WP_382179572.1">
    <property type="nucleotide sequence ID" value="NZ_JBHRXX010000010.1"/>
</dbReference>
<evidence type="ECO:0000256" key="1">
    <source>
        <dbReference type="ARBA" id="ARBA00004141"/>
    </source>
</evidence>
<sequence>MRWLGHPAVKPVVFVLWLLPAAWLVWAAFNDQLGANPAEALIRSLGDWSLRALVLVLIVTPLRVWLGWPQLARLRRMLGLFVFFYASLHWLAYAWFDMGFVWRDIVADVPKRPFILVGTLGWLLLLVLAATSFNRAIRWLGAARWQALHRSVYAVAALAVLHFFWMRAGKQDFAEVAVYAAIFGGLLGWRLRRWLRRPLQGSQASGQVSVRER</sequence>
<feature type="transmembrane region" description="Helical" evidence="7">
    <location>
        <begin position="12"/>
        <end position="29"/>
    </location>
</feature>
<feature type="transmembrane region" description="Helical" evidence="7">
    <location>
        <begin position="49"/>
        <end position="66"/>
    </location>
</feature>
<dbReference type="PANTHER" id="PTHR36964">
    <property type="entry name" value="PROTEIN-METHIONINE-SULFOXIDE REDUCTASE HEME-BINDING SUBUNIT MSRQ"/>
    <property type="match status" value="1"/>
</dbReference>
<accession>A0ABV7WB99</accession>
<keyword evidence="10" id="KW-1185">Reference proteome</keyword>
<keyword evidence="7" id="KW-0285">Flavoprotein</keyword>
<comment type="caution">
    <text evidence="9">The sequence shown here is derived from an EMBL/GenBank/DDBJ whole genome shotgun (WGS) entry which is preliminary data.</text>
</comment>
<dbReference type="InterPro" id="IPR022837">
    <property type="entry name" value="MsrQ-like"/>
</dbReference>
<keyword evidence="2 7" id="KW-0813">Transport</keyword>
<proteinExistence type="inferred from homology"/>
<comment type="similarity">
    <text evidence="7">Belongs to the MsrQ family.</text>
</comment>
<comment type="subcellular location">
    <subcellularLocation>
        <location evidence="7">Cell membrane</location>
        <topology evidence="7">Multi-pass membrane protein</topology>
    </subcellularLocation>
    <subcellularLocation>
        <location evidence="1">Membrane</location>
        <topology evidence="1">Multi-pass membrane protein</topology>
    </subcellularLocation>
</comment>
<feature type="transmembrane region" description="Helical" evidence="7">
    <location>
        <begin position="78"/>
        <end position="96"/>
    </location>
</feature>
<protein>
    <recommendedName>
        <fullName evidence="7">Protein-methionine-sulfoxide reductase heme-binding subunit MsrQ</fullName>
    </recommendedName>
    <alternativeName>
        <fullName evidence="7">Flavocytochrome MsrQ</fullName>
    </alternativeName>
</protein>
<comment type="function">
    <text evidence="7">Part of the MsrPQ system that repairs oxidized periplasmic proteins containing methionine sulfoxide residues (Met-O), using respiratory chain electrons. Thus protects these proteins from oxidative-stress damage caused by reactive species of oxygen and chlorine generated by the host defense mechanisms. MsrPQ is essential for the maintenance of envelope integrity under bleach stress, rescuing a wide series of structurally unrelated periplasmic proteins from methionine oxidation. MsrQ provides electrons for reduction to the reductase catalytic subunit MsrP, using the quinone pool of the respiratory chain.</text>
</comment>
<dbReference type="InterPro" id="IPR013130">
    <property type="entry name" value="Fe3_Rdtase_TM_dom"/>
</dbReference>
<evidence type="ECO:0000256" key="7">
    <source>
        <dbReference type="HAMAP-Rule" id="MF_01207"/>
    </source>
</evidence>
<dbReference type="PANTHER" id="PTHR36964:SF1">
    <property type="entry name" value="PROTEIN-METHIONINE-SULFOXIDE REDUCTASE HEME-BINDING SUBUNIT MSRQ"/>
    <property type="match status" value="1"/>
</dbReference>
<keyword evidence="7" id="KW-1003">Cell membrane</keyword>
<name>A0ABV7WB99_9BURK</name>
<comment type="cofactor">
    <cofactor evidence="7">
        <name>FMN</name>
        <dbReference type="ChEBI" id="CHEBI:58210"/>
    </cofactor>
    <text evidence="7">Binds 1 FMN per subunit.</text>
</comment>
<keyword evidence="7" id="KW-0288">FMN</keyword>
<dbReference type="HAMAP" id="MF_01207">
    <property type="entry name" value="MsrQ"/>
    <property type="match status" value="1"/>
</dbReference>
<keyword evidence="7" id="KW-0479">Metal-binding</keyword>
<dbReference type="Proteomes" id="UP001595729">
    <property type="component" value="Unassembled WGS sequence"/>
</dbReference>
<evidence type="ECO:0000259" key="8">
    <source>
        <dbReference type="Pfam" id="PF01794"/>
    </source>
</evidence>
<feature type="transmembrane region" description="Helical" evidence="7">
    <location>
        <begin position="148"/>
        <end position="167"/>
    </location>
</feature>
<evidence type="ECO:0000256" key="3">
    <source>
        <dbReference type="ARBA" id="ARBA00022692"/>
    </source>
</evidence>
<gene>
    <name evidence="7" type="primary">msrQ</name>
    <name evidence="9" type="ORF">ACFOPI_23395</name>
</gene>
<reference evidence="10" key="1">
    <citation type="journal article" date="2019" name="Int. J. Syst. Evol. Microbiol.">
        <title>The Global Catalogue of Microorganisms (GCM) 10K type strain sequencing project: providing services to taxonomists for standard genome sequencing and annotation.</title>
        <authorList>
            <consortium name="The Broad Institute Genomics Platform"/>
            <consortium name="The Broad Institute Genome Sequencing Center for Infectious Disease"/>
            <person name="Wu L."/>
            <person name="Ma J."/>
        </authorList>
    </citation>
    <scope>NUCLEOTIDE SEQUENCE [LARGE SCALE GENOMIC DNA]</scope>
    <source>
        <strain evidence="10">KCTC 42501</strain>
    </source>
</reference>
<keyword evidence="5 7" id="KW-0408">Iron</keyword>
<evidence type="ECO:0000256" key="2">
    <source>
        <dbReference type="ARBA" id="ARBA00022448"/>
    </source>
</evidence>
<feature type="transmembrane region" description="Helical" evidence="7">
    <location>
        <begin position="116"/>
        <end position="136"/>
    </location>
</feature>
<evidence type="ECO:0000256" key="4">
    <source>
        <dbReference type="ARBA" id="ARBA00022989"/>
    </source>
</evidence>
<organism evidence="9 10">
    <name type="scientific">Hydrogenophaga luteola</name>
    <dbReference type="NCBI Taxonomy" id="1591122"/>
    <lineage>
        <taxon>Bacteria</taxon>
        <taxon>Pseudomonadati</taxon>
        <taxon>Pseudomonadota</taxon>
        <taxon>Betaproteobacteria</taxon>
        <taxon>Burkholderiales</taxon>
        <taxon>Comamonadaceae</taxon>
        <taxon>Hydrogenophaga</taxon>
    </lineage>
</organism>
<evidence type="ECO:0000256" key="5">
    <source>
        <dbReference type="ARBA" id="ARBA00023004"/>
    </source>
</evidence>
<evidence type="ECO:0000256" key="6">
    <source>
        <dbReference type="ARBA" id="ARBA00023136"/>
    </source>
</evidence>
<keyword evidence="6 7" id="KW-0472">Membrane</keyword>
<keyword evidence="7" id="KW-0249">Electron transport</keyword>
<keyword evidence="7" id="KW-0349">Heme</keyword>
<evidence type="ECO:0000313" key="10">
    <source>
        <dbReference type="Proteomes" id="UP001595729"/>
    </source>
</evidence>
<feature type="domain" description="Ferric oxidoreductase" evidence="8">
    <location>
        <begin position="46"/>
        <end position="160"/>
    </location>
</feature>
<evidence type="ECO:0000313" key="9">
    <source>
        <dbReference type="EMBL" id="MFC3686558.1"/>
    </source>
</evidence>
<comment type="subunit">
    <text evidence="7">Heterodimer of a catalytic subunit (MsrP) and a heme-binding subunit (MsrQ).</text>
</comment>
<keyword evidence="3 7" id="KW-0812">Transmembrane</keyword>
<dbReference type="EMBL" id="JBHRXX010000010">
    <property type="protein sequence ID" value="MFC3686558.1"/>
    <property type="molecule type" value="Genomic_DNA"/>
</dbReference>
<comment type="cofactor">
    <cofactor evidence="7">
        <name>heme b</name>
        <dbReference type="ChEBI" id="CHEBI:60344"/>
    </cofactor>
    <text evidence="7">Binds 1 heme b (iron(II)-protoporphyrin IX) group per subunit.</text>
</comment>
<dbReference type="Pfam" id="PF01794">
    <property type="entry name" value="Ferric_reduct"/>
    <property type="match status" value="1"/>
</dbReference>
<keyword evidence="4 7" id="KW-1133">Transmembrane helix</keyword>